<reference evidence="1" key="1">
    <citation type="submission" date="2021-08" db="EMBL/GenBank/DDBJ databases">
        <title>Novel anaerobic bacterium isolated from sea squirt in East Sea, Republic of Korea.</title>
        <authorList>
            <person name="Nguyen T.H."/>
            <person name="Li Z."/>
            <person name="Lee Y.-J."/>
            <person name="Ko J."/>
            <person name="Kim S.-G."/>
        </authorList>
    </citation>
    <scope>NUCLEOTIDE SEQUENCE</scope>
    <source>
        <strain evidence="1">KCTC 25031</strain>
    </source>
</reference>
<proteinExistence type="predicted"/>
<evidence type="ECO:0000313" key="2">
    <source>
        <dbReference type="Proteomes" id="UP000826212"/>
    </source>
</evidence>
<name>A0AC61NLZ9_9BACT</name>
<dbReference type="EMBL" id="CP081303">
    <property type="protein sequence ID" value="QZE13367.1"/>
    <property type="molecule type" value="Genomic_DNA"/>
</dbReference>
<gene>
    <name evidence="1" type="ORF">K4L44_12320</name>
</gene>
<keyword evidence="2" id="KW-1185">Reference proteome</keyword>
<accession>A0AC61NLZ9</accession>
<protein>
    <submittedName>
        <fullName evidence="1">Uncharacterized protein</fullName>
    </submittedName>
</protein>
<evidence type="ECO:0000313" key="1">
    <source>
        <dbReference type="EMBL" id="QZE13367.1"/>
    </source>
</evidence>
<dbReference type="Proteomes" id="UP000826212">
    <property type="component" value="Chromosome"/>
</dbReference>
<organism evidence="1 2">
    <name type="scientific">Halosquirtibacter laminarini</name>
    <dbReference type="NCBI Taxonomy" id="3374600"/>
    <lineage>
        <taxon>Bacteria</taxon>
        <taxon>Pseudomonadati</taxon>
        <taxon>Bacteroidota</taxon>
        <taxon>Bacteroidia</taxon>
        <taxon>Marinilabiliales</taxon>
        <taxon>Prolixibacteraceae</taxon>
        <taxon>Halosquirtibacter</taxon>
    </lineage>
</organism>
<sequence>MIEISSHTPEVIYAEFPAILKILFFVGILIYSAINKQKGKQKSKTTKNNSFLDEIKEAYNQENIKTKENQNIFDPFKEFKNTTTNKSFHEGFNTDDKVASPKQKEHNKNSSITKKSVEPIKTTPKKKTTIHKKRTRINFDLKQAVIADTVLNRKY</sequence>